<dbReference type="AlphaFoldDB" id="A0A371IB13"/>
<feature type="non-terminal residue" evidence="1">
    <location>
        <position position="1"/>
    </location>
</feature>
<comment type="caution">
    <text evidence="1">The sequence shown here is derived from an EMBL/GenBank/DDBJ whole genome shotgun (WGS) entry which is preliminary data.</text>
</comment>
<evidence type="ECO:0000313" key="1">
    <source>
        <dbReference type="EMBL" id="RDY12228.1"/>
    </source>
</evidence>
<protein>
    <submittedName>
        <fullName evidence="1">Uncharacterized protein</fullName>
    </submittedName>
</protein>
<proteinExistence type="predicted"/>
<name>A0A371IB13_MUCPR</name>
<feature type="non-terminal residue" evidence="1">
    <location>
        <position position="64"/>
    </location>
</feature>
<organism evidence="1 2">
    <name type="scientific">Mucuna pruriens</name>
    <name type="common">Velvet bean</name>
    <name type="synonym">Dolichos pruriens</name>
    <dbReference type="NCBI Taxonomy" id="157652"/>
    <lineage>
        <taxon>Eukaryota</taxon>
        <taxon>Viridiplantae</taxon>
        <taxon>Streptophyta</taxon>
        <taxon>Embryophyta</taxon>
        <taxon>Tracheophyta</taxon>
        <taxon>Spermatophyta</taxon>
        <taxon>Magnoliopsida</taxon>
        <taxon>eudicotyledons</taxon>
        <taxon>Gunneridae</taxon>
        <taxon>Pentapetalae</taxon>
        <taxon>rosids</taxon>
        <taxon>fabids</taxon>
        <taxon>Fabales</taxon>
        <taxon>Fabaceae</taxon>
        <taxon>Papilionoideae</taxon>
        <taxon>50 kb inversion clade</taxon>
        <taxon>NPAAA clade</taxon>
        <taxon>indigoferoid/millettioid clade</taxon>
        <taxon>Phaseoleae</taxon>
        <taxon>Mucuna</taxon>
    </lineage>
</organism>
<keyword evidence="2" id="KW-1185">Reference proteome</keyword>
<dbReference type="Proteomes" id="UP000257109">
    <property type="component" value="Unassembled WGS sequence"/>
</dbReference>
<evidence type="ECO:0000313" key="2">
    <source>
        <dbReference type="Proteomes" id="UP000257109"/>
    </source>
</evidence>
<dbReference type="EMBL" id="QJKJ01000507">
    <property type="protein sequence ID" value="RDY12228.1"/>
    <property type="molecule type" value="Genomic_DNA"/>
</dbReference>
<gene>
    <name evidence="1" type="ORF">CR513_03010</name>
</gene>
<reference evidence="1" key="1">
    <citation type="submission" date="2018-05" db="EMBL/GenBank/DDBJ databases">
        <title>Draft genome of Mucuna pruriens seed.</title>
        <authorList>
            <person name="Nnadi N.E."/>
            <person name="Vos R."/>
            <person name="Hasami M.H."/>
            <person name="Devisetty U.K."/>
            <person name="Aguiy J.C."/>
        </authorList>
    </citation>
    <scope>NUCLEOTIDE SEQUENCE [LARGE SCALE GENOMIC DNA]</scope>
    <source>
        <strain evidence="1">JCA_2017</strain>
    </source>
</reference>
<accession>A0A371IB13</accession>
<sequence length="64" mass="7650">MQRLKDISIQRQVLMNQRMNNPVNYINIFGGSHLQLLPRVDIRQPFYTQTITCTITMLMWIVKK</sequence>